<dbReference type="PANTHER" id="PTHR46601:SF2">
    <property type="entry name" value="UBIQUITIN-LIKE PROTEASE FAMILY PROFILE DOMAIN-CONTAINING PROTEIN"/>
    <property type="match status" value="1"/>
</dbReference>
<evidence type="ECO:0000313" key="1">
    <source>
        <dbReference type="EMBL" id="CAF1936067.1"/>
    </source>
</evidence>
<dbReference type="PANTHER" id="PTHR46601">
    <property type="entry name" value="ULP_PROTEASE DOMAIN-CONTAINING PROTEIN"/>
    <property type="match status" value="1"/>
</dbReference>
<evidence type="ECO:0000313" key="2">
    <source>
        <dbReference type="Proteomes" id="UP000663856"/>
    </source>
</evidence>
<name>A0A816LX02_9BILA</name>
<reference evidence="1" key="1">
    <citation type="submission" date="2021-02" db="EMBL/GenBank/DDBJ databases">
        <authorList>
            <person name="Nowell W R."/>
        </authorList>
    </citation>
    <scope>NUCLEOTIDE SEQUENCE</scope>
</reference>
<dbReference type="Proteomes" id="UP000663856">
    <property type="component" value="Unassembled WGS sequence"/>
</dbReference>
<proteinExistence type="predicted"/>
<gene>
    <name evidence="1" type="ORF">WKI299_LOCUS1521</name>
</gene>
<protein>
    <submittedName>
        <fullName evidence="1">Uncharacterized protein</fullName>
    </submittedName>
</protein>
<organism evidence="1 2">
    <name type="scientific">Rotaria magnacalcarata</name>
    <dbReference type="NCBI Taxonomy" id="392030"/>
    <lineage>
        <taxon>Eukaryota</taxon>
        <taxon>Metazoa</taxon>
        <taxon>Spiralia</taxon>
        <taxon>Gnathifera</taxon>
        <taxon>Rotifera</taxon>
        <taxon>Eurotatoria</taxon>
        <taxon>Bdelloidea</taxon>
        <taxon>Philodinida</taxon>
        <taxon>Philodinidae</taxon>
        <taxon>Rotaria</taxon>
    </lineage>
</organism>
<dbReference type="EMBL" id="CAJNRF010000086">
    <property type="protein sequence ID" value="CAF1936067.1"/>
    <property type="molecule type" value="Genomic_DNA"/>
</dbReference>
<comment type="caution">
    <text evidence="1">The sequence shown here is derived from an EMBL/GenBank/DDBJ whole genome shotgun (WGS) entry which is preliminary data.</text>
</comment>
<accession>A0A816LX02</accession>
<sequence>MMNKAKVMRWYQWTTVGGRVEKNISQHVFVKRKQSDYLDHIKENVDDTTVVCQMDYAENYTLQDQDQIQSAHWSKKQVSIFKAYTWMGGSGGDDYSFGFVSN</sequence>
<dbReference type="AlphaFoldDB" id="A0A816LX02"/>